<dbReference type="Pfam" id="PF01476">
    <property type="entry name" value="LysM"/>
    <property type="match status" value="1"/>
</dbReference>
<evidence type="ECO:0000313" key="4">
    <source>
        <dbReference type="EMBL" id="GAA2141482.1"/>
    </source>
</evidence>
<keyword evidence="2" id="KW-0472">Membrane</keyword>
<evidence type="ECO:0000259" key="3">
    <source>
        <dbReference type="PROSITE" id="PS51782"/>
    </source>
</evidence>
<comment type="caution">
    <text evidence="4">The sequence shown here is derived from an EMBL/GenBank/DDBJ whole genome shotgun (WGS) entry which is preliminary data.</text>
</comment>
<reference evidence="4 5" key="1">
    <citation type="journal article" date="2019" name="Int. J. Syst. Evol. Microbiol.">
        <title>The Global Catalogue of Microorganisms (GCM) 10K type strain sequencing project: providing services to taxonomists for standard genome sequencing and annotation.</title>
        <authorList>
            <consortium name="The Broad Institute Genomics Platform"/>
            <consortium name="The Broad Institute Genome Sequencing Center for Infectious Disease"/>
            <person name="Wu L."/>
            <person name="Ma J."/>
        </authorList>
    </citation>
    <scope>NUCLEOTIDE SEQUENCE [LARGE SCALE GENOMIC DNA]</scope>
    <source>
        <strain evidence="4 5">JCM 15921</strain>
    </source>
</reference>
<evidence type="ECO:0000256" key="1">
    <source>
        <dbReference type="SAM" id="MobiDB-lite"/>
    </source>
</evidence>
<gene>
    <name evidence="4" type="ORF">GCM10009825_30000</name>
</gene>
<feature type="compositionally biased region" description="Low complexity" evidence="1">
    <location>
        <begin position="157"/>
        <end position="166"/>
    </location>
</feature>
<dbReference type="SMART" id="SM00257">
    <property type="entry name" value="LysM"/>
    <property type="match status" value="1"/>
</dbReference>
<dbReference type="PROSITE" id="PS51782">
    <property type="entry name" value="LYSM"/>
    <property type="match status" value="1"/>
</dbReference>
<dbReference type="InterPro" id="IPR018392">
    <property type="entry name" value="LysM"/>
</dbReference>
<accession>A0ABN2ZFL5</accession>
<proteinExistence type="predicted"/>
<dbReference type="CDD" id="cd00118">
    <property type="entry name" value="LysM"/>
    <property type="match status" value="1"/>
</dbReference>
<feature type="domain" description="LysM" evidence="3">
    <location>
        <begin position="222"/>
        <end position="279"/>
    </location>
</feature>
<keyword evidence="5" id="KW-1185">Reference proteome</keyword>
<feature type="transmembrane region" description="Helical" evidence="2">
    <location>
        <begin position="63"/>
        <end position="89"/>
    </location>
</feature>
<dbReference type="EMBL" id="BAAAQB010000038">
    <property type="protein sequence ID" value="GAA2141482.1"/>
    <property type="molecule type" value="Genomic_DNA"/>
</dbReference>
<keyword evidence="2" id="KW-1133">Transmembrane helix</keyword>
<dbReference type="RefSeq" id="WP_344367283.1">
    <property type="nucleotide sequence ID" value="NZ_BAAAQB010000038.1"/>
</dbReference>
<feature type="transmembrane region" description="Helical" evidence="2">
    <location>
        <begin position="21"/>
        <end position="43"/>
    </location>
</feature>
<name>A0ABN2ZFL5_9MICC</name>
<dbReference type="Gene3D" id="3.10.350.10">
    <property type="entry name" value="LysM domain"/>
    <property type="match status" value="1"/>
</dbReference>
<feature type="compositionally biased region" description="Pro residues" evidence="1">
    <location>
        <begin position="167"/>
        <end position="179"/>
    </location>
</feature>
<keyword evidence="2" id="KW-0812">Transmembrane</keyword>
<sequence>MDRTTGQNPQPRPRQTVRADAAMAAVILMLGVFLAATGSFLVQRWHLASERHQSLSFEDQLGIAANTAGLIVITWWVLSLAIAVAAALLDRLGRTRAAAATGRFSPAFMRRLVLAAVGLQLMTAPMANAATAHDVPDPGRPVPAAVSVSWTPARAAMPASAPESAPSSPPAPTPAPAPQVPATGSAVSSAVDPRWKPLSPVVDAGPLTARHVRTQDTPGAAREVTVRSGDSLWSIAAAALGPLASDADIAREWPRLYANNREAIGANPHFLRPGQVIVLPPGI</sequence>
<dbReference type="InterPro" id="IPR036779">
    <property type="entry name" value="LysM_dom_sf"/>
</dbReference>
<protein>
    <recommendedName>
        <fullName evidence="3">LysM domain-containing protein</fullName>
    </recommendedName>
</protein>
<feature type="region of interest" description="Disordered" evidence="1">
    <location>
        <begin position="157"/>
        <end position="193"/>
    </location>
</feature>
<organism evidence="4 5">
    <name type="scientific">Arthrobacter humicola</name>
    <dbReference type="NCBI Taxonomy" id="409291"/>
    <lineage>
        <taxon>Bacteria</taxon>
        <taxon>Bacillati</taxon>
        <taxon>Actinomycetota</taxon>
        <taxon>Actinomycetes</taxon>
        <taxon>Micrococcales</taxon>
        <taxon>Micrococcaceae</taxon>
        <taxon>Arthrobacter</taxon>
    </lineage>
</organism>
<evidence type="ECO:0000256" key="2">
    <source>
        <dbReference type="SAM" id="Phobius"/>
    </source>
</evidence>
<evidence type="ECO:0000313" key="5">
    <source>
        <dbReference type="Proteomes" id="UP001500102"/>
    </source>
</evidence>
<dbReference type="Proteomes" id="UP001500102">
    <property type="component" value="Unassembled WGS sequence"/>
</dbReference>